<dbReference type="Proteomes" id="UP000327044">
    <property type="component" value="Unassembled WGS sequence"/>
</dbReference>
<dbReference type="PANTHER" id="PTHR45749:SF23">
    <property type="entry name" value="ZINC FINGER MYM-TYPE PROTEIN 1-LIKE"/>
    <property type="match status" value="1"/>
</dbReference>
<evidence type="ECO:0000313" key="2">
    <source>
        <dbReference type="Proteomes" id="UP000327044"/>
    </source>
</evidence>
<evidence type="ECO:0000313" key="1">
    <source>
        <dbReference type="EMBL" id="KAB0790847.1"/>
    </source>
</evidence>
<evidence type="ECO:0008006" key="3">
    <source>
        <dbReference type="Google" id="ProtNLM"/>
    </source>
</evidence>
<organism evidence="1 2">
    <name type="scientific">Photinus pyralis</name>
    <name type="common">Common eastern firefly</name>
    <name type="synonym">Lampyris pyralis</name>
    <dbReference type="NCBI Taxonomy" id="7054"/>
    <lineage>
        <taxon>Eukaryota</taxon>
        <taxon>Metazoa</taxon>
        <taxon>Ecdysozoa</taxon>
        <taxon>Arthropoda</taxon>
        <taxon>Hexapoda</taxon>
        <taxon>Insecta</taxon>
        <taxon>Pterygota</taxon>
        <taxon>Neoptera</taxon>
        <taxon>Endopterygota</taxon>
        <taxon>Coleoptera</taxon>
        <taxon>Polyphaga</taxon>
        <taxon>Elateriformia</taxon>
        <taxon>Elateroidea</taxon>
        <taxon>Lampyridae</taxon>
        <taxon>Lampyrinae</taxon>
        <taxon>Photinus</taxon>
    </lineage>
</organism>
<feature type="non-terminal residue" evidence="1">
    <location>
        <position position="1"/>
    </location>
</feature>
<gene>
    <name evidence="1" type="ORF">PPYR_14870</name>
</gene>
<proteinExistence type="predicted"/>
<protein>
    <recommendedName>
        <fullName evidence="3">DUF4371 domain-containing protein</fullName>
    </recommendedName>
</protein>
<dbReference type="EMBL" id="VVIM01000703">
    <property type="protein sequence ID" value="KAB0790847.1"/>
    <property type="molecule type" value="Genomic_DNA"/>
</dbReference>
<sequence length="79" mass="8841">AQISSETVLTFLKTLIFLNPIQDCRGQTYDNASNMSGRYSGLQARLKEKCEFTSFVPCSAHSLNLAGGQFFFKFYSSVE</sequence>
<dbReference type="PANTHER" id="PTHR45749">
    <property type="match status" value="1"/>
</dbReference>
<dbReference type="InParanoid" id="A0A5N4A0I9"/>
<accession>A0A5N4A0I9</accession>
<dbReference type="AlphaFoldDB" id="A0A5N4A0I9"/>
<keyword evidence="2" id="KW-1185">Reference proteome</keyword>
<reference evidence="1 2" key="1">
    <citation type="journal article" date="2018" name="Elife">
        <title>Firefly genomes illuminate parallel origins of bioluminescence in beetles.</title>
        <authorList>
            <person name="Fallon T.R."/>
            <person name="Lower S.E."/>
            <person name="Chang C.H."/>
            <person name="Bessho-Uehara M."/>
            <person name="Martin G.J."/>
            <person name="Bewick A.J."/>
            <person name="Behringer M."/>
            <person name="Debat H.J."/>
            <person name="Wong I."/>
            <person name="Day J.C."/>
            <person name="Suvorov A."/>
            <person name="Silva C.J."/>
            <person name="Stanger-Hall K.F."/>
            <person name="Hall D.W."/>
            <person name="Schmitz R.J."/>
            <person name="Nelson D.R."/>
            <person name="Lewis S.M."/>
            <person name="Shigenobu S."/>
            <person name="Bybee S.M."/>
            <person name="Larracuente A.M."/>
            <person name="Oba Y."/>
            <person name="Weng J.K."/>
        </authorList>
    </citation>
    <scope>NUCLEOTIDE SEQUENCE [LARGE SCALE GENOMIC DNA]</scope>
    <source>
        <strain evidence="1">1611_PpyrPB1</strain>
        <tissue evidence="1">Whole body</tissue>
    </source>
</reference>
<name>A0A5N4A0I9_PHOPY</name>
<comment type="caution">
    <text evidence="1">The sequence shown here is derived from an EMBL/GenBank/DDBJ whole genome shotgun (WGS) entry which is preliminary data.</text>
</comment>